<reference evidence="1 2" key="1">
    <citation type="submission" date="2020-08" db="EMBL/GenBank/DDBJ databases">
        <title>Genomic Encyclopedia of Type Strains, Phase IV (KMG-IV): sequencing the most valuable type-strain genomes for metagenomic binning, comparative biology and taxonomic classification.</title>
        <authorList>
            <person name="Goeker M."/>
        </authorList>
    </citation>
    <scope>NUCLEOTIDE SEQUENCE [LARGE SCALE GENOMIC DNA]</scope>
    <source>
        <strain evidence="1 2">DSM 22548</strain>
    </source>
</reference>
<sequence>MRIKNEHVFCSFEVGSPKIKSVTLKAVYPRYNH</sequence>
<name>A0A7W5UUB6_9BACT</name>
<evidence type="ECO:0000313" key="1">
    <source>
        <dbReference type="EMBL" id="MBB3701734.1"/>
    </source>
</evidence>
<dbReference type="EMBL" id="JACICA010000001">
    <property type="protein sequence ID" value="MBB3701734.1"/>
    <property type="molecule type" value="Genomic_DNA"/>
</dbReference>
<dbReference type="AlphaFoldDB" id="A0A7W5UUB6"/>
<comment type="caution">
    <text evidence="1">The sequence shown here is derived from an EMBL/GenBank/DDBJ whole genome shotgun (WGS) entry which is preliminary data.</text>
</comment>
<evidence type="ECO:0000313" key="2">
    <source>
        <dbReference type="Proteomes" id="UP000541425"/>
    </source>
</evidence>
<gene>
    <name evidence="1" type="ORF">FHS60_000176</name>
</gene>
<protein>
    <submittedName>
        <fullName evidence="1">Uncharacterized protein</fullName>
    </submittedName>
</protein>
<proteinExistence type="predicted"/>
<accession>A0A7W5UUB6</accession>
<dbReference type="Proteomes" id="UP000541425">
    <property type="component" value="Unassembled WGS sequence"/>
</dbReference>
<organism evidence="1 2">
    <name type="scientific">Alloprevotella rava</name>
    <dbReference type="NCBI Taxonomy" id="671218"/>
    <lineage>
        <taxon>Bacteria</taxon>
        <taxon>Pseudomonadati</taxon>
        <taxon>Bacteroidota</taxon>
        <taxon>Bacteroidia</taxon>
        <taxon>Bacteroidales</taxon>
        <taxon>Prevotellaceae</taxon>
        <taxon>Alloprevotella</taxon>
    </lineage>
</organism>